<dbReference type="PROSITE" id="PS50297">
    <property type="entry name" value="ANK_REP_REGION"/>
    <property type="match status" value="1"/>
</dbReference>
<dbReference type="OrthoDB" id="6879995at2"/>
<dbReference type="SUPFAM" id="SSF48403">
    <property type="entry name" value="Ankyrin repeat"/>
    <property type="match status" value="1"/>
</dbReference>
<name>A0A3L8PWS1_9GAMM</name>
<dbReference type="PROSITE" id="PS50088">
    <property type="entry name" value="ANK_REPEAT"/>
    <property type="match status" value="1"/>
</dbReference>
<feature type="compositionally biased region" description="Polar residues" evidence="4">
    <location>
        <begin position="490"/>
        <end position="503"/>
    </location>
</feature>
<dbReference type="Proteomes" id="UP000281474">
    <property type="component" value="Unassembled WGS sequence"/>
</dbReference>
<gene>
    <name evidence="5" type="ORF">D5018_13235</name>
</gene>
<dbReference type="AlphaFoldDB" id="A0A3L8PWS1"/>
<feature type="region of interest" description="Disordered" evidence="4">
    <location>
        <begin position="490"/>
        <end position="510"/>
    </location>
</feature>
<dbReference type="InterPro" id="IPR002110">
    <property type="entry name" value="Ankyrin_rpt"/>
</dbReference>
<evidence type="ECO:0000313" key="5">
    <source>
        <dbReference type="EMBL" id="RLV59239.1"/>
    </source>
</evidence>
<keyword evidence="6" id="KW-1185">Reference proteome</keyword>
<dbReference type="Gene3D" id="1.25.40.20">
    <property type="entry name" value="Ankyrin repeat-containing domain"/>
    <property type="match status" value="1"/>
</dbReference>
<accession>A0A3L8PWS1</accession>
<evidence type="ECO:0000256" key="3">
    <source>
        <dbReference type="PROSITE-ProRule" id="PRU00023"/>
    </source>
</evidence>
<dbReference type="RefSeq" id="WP_121839475.1">
    <property type="nucleotide sequence ID" value="NZ_ML014789.1"/>
</dbReference>
<dbReference type="PANTHER" id="PTHR24198:SF165">
    <property type="entry name" value="ANKYRIN REPEAT-CONTAINING PROTEIN-RELATED"/>
    <property type="match status" value="1"/>
</dbReference>
<reference evidence="5 6" key="1">
    <citation type="submission" date="2018-09" db="EMBL/GenBank/DDBJ databases">
        <title>Phylogeny of the Shewanellaceae, and recommendation for two new genera, Pseudoshewanella and Parashewanella.</title>
        <authorList>
            <person name="Wang G."/>
        </authorList>
    </citation>
    <scope>NUCLEOTIDE SEQUENCE [LARGE SCALE GENOMIC DNA]</scope>
    <source>
        <strain evidence="5 6">C51</strain>
    </source>
</reference>
<organism evidence="5 6">
    <name type="scientific">Parashewanella curva</name>
    <dbReference type="NCBI Taxonomy" id="2338552"/>
    <lineage>
        <taxon>Bacteria</taxon>
        <taxon>Pseudomonadati</taxon>
        <taxon>Pseudomonadota</taxon>
        <taxon>Gammaproteobacteria</taxon>
        <taxon>Alteromonadales</taxon>
        <taxon>Shewanellaceae</taxon>
        <taxon>Parashewanella</taxon>
    </lineage>
</organism>
<evidence type="ECO:0000256" key="2">
    <source>
        <dbReference type="ARBA" id="ARBA00023043"/>
    </source>
</evidence>
<dbReference type="InterPro" id="IPR036770">
    <property type="entry name" value="Ankyrin_rpt-contain_sf"/>
</dbReference>
<protein>
    <submittedName>
        <fullName evidence="5">Ankyrin repeat domain-containing protein</fullName>
    </submittedName>
</protein>
<evidence type="ECO:0000313" key="6">
    <source>
        <dbReference type="Proteomes" id="UP000281474"/>
    </source>
</evidence>
<evidence type="ECO:0000256" key="1">
    <source>
        <dbReference type="ARBA" id="ARBA00022737"/>
    </source>
</evidence>
<sequence length="510" mass="57562">MASADFSTSTPPLLPNSSVIPEEVTADPQQDPKKALATIKQSCEQLIGILPTAPKVPVTDVEKKAFVSDKHETCRANLTYLIFVASMEAPNDYYRPIQKAIRTELLAPLQLLIKLFDKSQFPLEIDTKIQLLDKTFNNLKSQLEETDIAILAQQIKSSIESHKDITPVNGEHSDTSPTHQWTSYQKLLMNSLASDIEVSHTSQSDKISYHEAFEDDAFLCELLEAAIKKGKRGEPTLKLIAKYLQEKQFDSPMTASSHSTRNFWKESLTRKNEFQPRYVETLHKLVLACNDPQNSLLHKLVKDNCLVSINFLKNIEQGWLDAETSTRHYDISDTDSSEDEAKQNTKRVKAKKVDTSKVDLGWLSVTKHLSDSGVISWDVKDEQGFTPLYIALAQENFQIAEVLTPCMPFCETLSIDAESQRNTLHTLVEYQQIKLIKLIGHQAEKSAQEERLTLMVNQRDKAGETPLHFAYAVCRQDIIEVLENMGANSSIKNTAGQTPSQRAPQPYWRT</sequence>
<evidence type="ECO:0000256" key="4">
    <source>
        <dbReference type="SAM" id="MobiDB-lite"/>
    </source>
</evidence>
<comment type="caution">
    <text evidence="5">The sequence shown here is derived from an EMBL/GenBank/DDBJ whole genome shotgun (WGS) entry which is preliminary data.</text>
</comment>
<keyword evidence="2 3" id="KW-0040">ANK repeat</keyword>
<feature type="repeat" description="ANK" evidence="3">
    <location>
        <begin position="462"/>
        <end position="494"/>
    </location>
</feature>
<proteinExistence type="predicted"/>
<keyword evidence="1" id="KW-0677">Repeat</keyword>
<dbReference type="PANTHER" id="PTHR24198">
    <property type="entry name" value="ANKYRIN REPEAT AND PROTEIN KINASE DOMAIN-CONTAINING PROTEIN"/>
    <property type="match status" value="1"/>
</dbReference>
<dbReference type="EMBL" id="QZEI01000040">
    <property type="protein sequence ID" value="RLV59239.1"/>
    <property type="molecule type" value="Genomic_DNA"/>
</dbReference>